<comment type="similarity">
    <text evidence="1">Belongs to the Rab GDI family.</text>
</comment>
<keyword evidence="4" id="KW-1185">Reference proteome</keyword>
<proteinExistence type="inferred from homology"/>
<name>A0A3N4LIU6_9PEZI</name>
<dbReference type="EMBL" id="ML121560">
    <property type="protein sequence ID" value="RPB21362.1"/>
    <property type="molecule type" value="Genomic_DNA"/>
</dbReference>
<dbReference type="Proteomes" id="UP000267821">
    <property type="component" value="Unassembled WGS sequence"/>
</dbReference>
<dbReference type="GO" id="GO:0007264">
    <property type="term" value="P:small GTPase-mediated signal transduction"/>
    <property type="evidence" value="ECO:0007669"/>
    <property type="project" value="InterPro"/>
</dbReference>
<dbReference type="OrthoDB" id="1923006at2759"/>
<protein>
    <recommendedName>
        <fullName evidence="5">Rab proteins geranylgeranyltransferase</fullName>
    </recommendedName>
</protein>
<dbReference type="InterPro" id="IPR018203">
    <property type="entry name" value="GDP_dissociation_inhibitor"/>
</dbReference>
<feature type="region of interest" description="Disordered" evidence="2">
    <location>
        <begin position="210"/>
        <end position="244"/>
    </location>
</feature>
<dbReference type="PRINTS" id="PR00891">
    <property type="entry name" value="RABGDIREP"/>
</dbReference>
<sequence length="635" mass="68899">MSPSAPVEPLPNEPWDVLIFGTGLKQSLLACALSRANKKVLQLDHNSYYGSSETCFAHLLECDEWVSQVNSSSSPPLPFSHARIWRDESHFPTSDGYKAWRGYTLTLAPNVVYWHDRFLEVLRNAEMTGVFVWQAVGAWWVYEEERREEEKREGDGSSEAAVLGEVMAGAAVKIAKAGMKVKAGWNKGRAKKMVEEGGSAAPWTQVGVNSTAASSTTEMAPASIAASTTTLRTKPPAHEDIAWDPSLTDTHRTTLASFLRYLQSHSTTTPPPPSTTLYGFLATAFPLPPRLISHIHALTLLPTSPSETLLSLALPRLSTHFSSLGKIPDARSASALLISYGGAGEMCQVFSRAAAVAGAVNALARGVTSLSPSPTEEGKWEATLSTNEKVTASWVVGGRWDLPSSAPSMDNVRSGMKKMARGIYIIDHPLEVLLNPKYADERITPGGCVLTVFEEKNGMPVYILAKASSPGECPTGKSLLYAGMLLSQETEVEERSEEIEKAYLVLDNSVKKVLDRVSAAQSPSSLSPTEQQSEIHPSNLIPGIIYKLLYTQYGHPPTSPSTTMSSTSPTFSDSSNNVITISDLPLDLSLQGEILIEEVLRVYENILGLGRGEGVEGFLMVGEEARRLMREMEGE</sequence>
<dbReference type="GO" id="GO:0005829">
    <property type="term" value="C:cytosol"/>
    <property type="evidence" value="ECO:0007669"/>
    <property type="project" value="TreeGrafter"/>
</dbReference>
<dbReference type="PANTHER" id="PTHR11787:SF4">
    <property type="entry name" value="CHM, RAB ESCORT PROTEIN 1"/>
    <property type="match status" value="1"/>
</dbReference>
<accession>A0A3N4LIU6</accession>
<dbReference type="AlphaFoldDB" id="A0A3N4LIU6"/>
<dbReference type="PANTHER" id="PTHR11787">
    <property type="entry name" value="RAB GDP-DISSOCIATION INHIBITOR"/>
    <property type="match status" value="1"/>
</dbReference>
<organism evidence="3 4">
    <name type="scientific">Terfezia boudieri ATCC MYA-4762</name>
    <dbReference type="NCBI Taxonomy" id="1051890"/>
    <lineage>
        <taxon>Eukaryota</taxon>
        <taxon>Fungi</taxon>
        <taxon>Dikarya</taxon>
        <taxon>Ascomycota</taxon>
        <taxon>Pezizomycotina</taxon>
        <taxon>Pezizomycetes</taxon>
        <taxon>Pezizales</taxon>
        <taxon>Pezizaceae</taxon>
        <taxon>Terfezia</taxon>
    </lineage>
</organism>
<dbReference type="SUPFAM" id="SSF51905">
    <property type="entry name" value="FAD/NAD(P)-binding domain"/>
    <property type="match status" value="1"/>
</dbReference>
<evidence type="ECO:0000313" key="4">
    <source>
        <dbReference type="Proteomes" id="UP000267821"/>
    </source>
</evidence>
<dbReference type="Gene3D" id="3.50.50.60">
    <property type="entry name" value="FAD/NAD(P)-binding domain"/>
    <property type="match status" value="2"/>
</dbReference>
<evidence type="ECO:0000256" key="2">
    <source>
        <dbReference type="SAM" id="MobiDB-lite"/>
    </source>
</evidence>
<dbReference type="InParanoid" id="A0A3N4LIU6"/>
<gene>
    <name evidence="3" type="ORF">L211DRAFT_840790</name>
</gene>
<dbReference type="GO" id="GO:0005092">
    <property type="term" value="F:GDP-dissociation inhibitor activity"/>
    <property type="evidence" value="ECO:0007669"/>
    <property type="project" value="InterPro"/>
</dbReference>
<evidence type="ECO:0000313" key="3">
    <source>
        <dbReference type="EMBL" id="RPB21362.1"/>
    </source>
</evidence>
<dbReference type="InterPro" id="IPR036188">
    <property type="entry name" value="FAD/NAD-bd_sf"/>
</dbReference>
<dbReference type="GO" id="GO:0016192">
    <property type="term" value="P:vesicle-mediated transport"/>
    <property type="evidence" value="ECO:0007669"/>
    <property type="project" value="TreeGrafter"/>
</dbReference>
<dbReference type="FunCoup" id="A0A3N4LIU6">
    <property type="interactions" value="182"/>
</dbReference>
<dbReference type="Pfam" id="PF00996">
    <property type="entry name" value="GDI"/>
    <property type="match status" value="1"/>
</dbReference>
<evidence type="ECO:0000256" key="1">
    <source>
        <dbReference type="ARBA" id="ARBA00005593"/>
    </source>
</evidence>
<reference evidence="3 4" key="1">
    <citation type="journal article" date="2018" name="Nat. Ecol. Evol.">
        <title>Pezizomycetes genomes reveal the molecular basis of ectomycorrhizal truffle lifestyle.</title>
        <authorList>
            <person name="Murat C."/>
            <person name="Payen T."/>
            <person name="Noel B."/>
            <person name="Kuo A."/>
            <person name="Morin E."/>
            <person name="Chen J."/>
            <person name="Kohler A."/>
            <person name="Krizsan K."/>
            <person name="Balestrini R."/>
            <person name="Da Silva C."/>
            <person name="Montanini B."/>
            <person name="Hainaut M."/>
            <person name="Levati E."/>
            <person name="Barry K.W."/>
            <person name="Belfiori B."/>
            <person name="Cichocki N."/>
            <person name="Clum A."/>
            <person name="Dockter R.B."/>
            <person name="Fauchery L."/>
            <person name="Guy J."/>
            <person name="Iotti M."/>
            <person name="Le Tacon F."/>
            <person name="Lindquist E.A."/>
            <person name="Lipzen A."/>
            <person name="Malagnac F."/>
            <person name="Mello A."/>
            <person name="Molinier V."/>
            <person name="Miyauchi S."/>
            <person name="Poulain J."/>
            <person name="Riccioni C."/>
            <person name="Rubini A."/>
            <person name="Sitrit Y."/>
            <person name="Splivallo R."/>
            <person name="Traeger S."/>
            <person name="Wang M."/>
            <person name="Zifcakova L."/>
            <person name="Wipf D."/>
            <person name="Zambonelli A."/>
            <person name="Paolocci F."/>
            <person name="Nowrousian M."/>
            <person name="Ottonello S."/>
            <person name="Baldrian P."/>
            <person name="Spatafora J.W."/>
            <person name="Henrissat B."/>
            <person name="Nagy L.G."/>
            <person name="Aury J.M."/>
            <person name="Wincker P."/>
            <person name="Grigoriev I.V."/>
            <person name="Bonfante P."/>
            <person name="Martin F.M."/>
        </authorList>
    </citation>
    <scope>NUCLEOTIDE SEQUENCE [LARGE SCALE GENOMIC DNA]</scope>
    <source>
        <strain evidence="3 4">ATCC MYA-4762</strain>
    </source>
</reference>
<evidence type="ECO:0008006" key="5">
    <source>
        <dbReference type="Google" id="ProtNLM"/>
    </source>
</evidence>
<dbReference type="GO" id="GO:0005634">
    <property type="term" value="C:nucleus"/>
    <property type="evidence" value="ECO:0007669"/>
    <property type="project" value="TreeGrafter"/>
</dbReference>
<dbReference type="STRING" id="1051890.A0A3N4LIU6"/>
<dbReference type="GO" id="GO:0005968">
    <property type="term" value="C:Rab-protein geranylgeranyltransferase complex"/>
    <property type="evidence" value="ECO:0007669"/>
    <property type="project" value="TreeGrafter"/>
</dbReference>